<name>A0A2S9EGI6_9PSED</name>
<protein>
    <submittedName>
        <fullName evidence="1">Addiction module toxin RelE</fullName>
    </submittedName>
</protein>
<comment type="caution">
    <text evidence="1">The sequence shown here is derived from an EMBL/GenBank/DDBJ whole genome shotgun (WGS) entry which is preliminary data.</text>
</comment>
<dbReference type="AlphaFoldDB" id="A0A2S9EGI6"/>
<organism evidence="1 2">
    <name type="scientific">Pseudomonas poae</name>
    <dbReference type="NCBI Taxonomy" id="200451"/>
    <lineage>
        <taxon>Bacteria</taxon>
        <taxon>Pseudomonadati</taxon>
        <taxon>Pseudomonadota</taxon>
        <taxon>Gammaproteobacteria</taxon>
        <taxon>Pseudomonadales</taxon>
        <taxon>Pseudomonadaceae</taxon>
        <taxon>Pseudomonas</taxon>
    </lineage>
</organism>
<reference evidence="1 2" key="1">
    <citation type="submission" date="2017-09" db="EMBL/GenBank/DDBJ databases">
        <title>Genomic, metabolic, and phenotypic characteristics of bacterial isolates from the natural microbiome of the model nematode Caenorhabditis elegans.</title>
        <authorList>
            <person name="Zimmermann J."/>
            <person name="Obeng N."/>
            <person name="Yang W."/>
            <person name="Obeng O."/>
            <person name="Kissoyan K."/>
            <person name="Pees B."/>
            <person name="Dirksen P."/>
            <person name="Hoppner M."/>
            <person name="Franke A."/>
            <person name="Rosenstiel P."/>
            <person name="Leippe M."/>
            <person name="Dierking K."/>
            <person name="Kaleta C."/>
            <person name="Schulenburg H."/>
        </authorList>
    </citation>
    <scope>NUCLEOTIDE SEQUENCE [LARGE SCALE GENOMIC DNA]</scope>
    <source>
        <strain evidence="1 2">MYb117</strain>
    </source>
</reference>
<keyword evidence="2" id="KW-1185">Reference proteome</keyword>
<dbReference type="Pfam" id="PF05973">
    <property type="entry name" value="Gp49"/>
    <property type="match status" value="1"/>
</dbReference>
<dbReference type="Proteomes" id="UP000238045">
    <property type="component" value="Unassembled WGS sequence"/>
</dbReference>
<gene>
    <name evidence="1" type="ORF">CQZ99_20190</name>
</gene>
<accession>A0A2S9EGI6</accession>
<dbReference type="EMBL" id="PCQL01000024">
    <property type="protein sequence ID" value="PRC14234.1"/>
    <property type="molecule type" value="Genomic_DNA"/>
</dbReference>
<proteinExistence type="predicted"/>
<dbReference type="RefSeq" id="WP_105698407.1">
    <property type="nucleotide sequence ID" value="NZ_CP159260.1"/>
</dbReference>
<evidence type="ECO:0000313" key="1">
    <source>
        <dbReference type="EMBL" id="PRC14234.1"/>
    </source>
</evidence>
<dbReference type="InterPro" id="IPR009241">
    <property type="entry name" value="HigB-like"/>
</dbReference>
<evidence type="ECO:0000313" key="2">
    <source>
        <dbReference type="Proteomes" id="UP000238045"/>
    </source>
</evidence>
<sequence length="121" mass="13850">MSWEIEYTDEFGDWWNGLGEKEQVSVCASVDLLGLFGPGLGFPHSSDIKGSRHGNLRELRIQHAGRPYRVLYAFDPRRCALLLMGGDKTGQHRWYEEHVPVAEKLYDVHLQTSRNEGRNHG</sequence>
<dbReference type="STRING" id="1282356.H045_07085"/>